<dbReference type="InterPro" id="IPR027417">
    <property type="entry name" value="P-loop_NTPase"/>
</dbReference>
<dbReference type="Proteomes" id="UP000746471">
    <property type="component" value="Unassembled WGS sequence"/>
</dbReference>
<evidence type="ECO:0000256" key="6">
    <source>
        <dbReference type="ARBA" id="ARBA00023163"/>
    </source>
</evidence>
<dbReference type="PROSITE" id="PS00675">
    <property type="entry name" value="SIGMA54_INTERACT_1"/>
    <property type="match status" value="1"/>
</dbReference>
<protein>
    <recommendedName>
        <fullName evidence="7">HTH-type transcriptional regulatory protein TyrR</fullName>
    </recommendedName>
</protein>
<feature type="domain" description="PAS" evidence="9">
    <location>
        <begin position="123"/>
        <end position="186"/>
    </location>
</feature>
<dbReference type="InterPro" id="IPR000014">
    <property type="entry name" value="PAS"/>
</dbReference>
<dbReference type="PROSITE" id="PS00676">
    <property type="entry name" value="SIGMA54_INTERACT_2"/>
    <property type="match status" value="1"/>
</dbReference>
<dbReference type="Pfam" id="PF25601">
    <property type="entry name" value="AAA_lid_14"/>
    <property type="match status" value="1"/>
</dbReference>
<dbReference type="InterPro" id="IPR025943">
    <property type="entry name" value="Sigma_54_int_dom_ATP-bd_2"/>
</dbReference>
<dbReference type="SUPFAM" id="SSF55594">
    <property type="entry name" value="HPr-like"/>
    <property type="match status" value="1"/>
</dbReference>
<gene>
    <name evidence="11" type="ORF">KHM83_04715</name>
</gene>
<keyword evidence="4" id="KW-0805">Transcription regulation</keyword>
<accession>A0ABS5PLE1</accession>
<feature type="domain" description="Sigma-54 factor interaction" evidence="8">
    <location>
        <begin position="372"/>
        <end position="601"/>
    </location>
</feature>
<comment type="caution">
    <text evidence="11">The sequence shown here is derived from an EMBL/GenBank/DDBJ whole genome shotgun (WGS) entry which is preliminary data.</text>
</comment>
<feature type="domain" description="PAS" evidence="9">
    <location>
        <begin position="233"/>
        <end position="281"/>
    </location>
</feature>
<dbReference type="SUPFAM" id="SSF52540">
    <property type="entry name" value="P-loop containing nucleoside triphosphate hydrolases"/>
    <property type="match status" value="1"/>
</dbReference>
<evidence type="ECO:0000313" key="11">
    <source>
        <dbReference type="EMBL" id="MBS7525980.1"/>
    </source>
</evidence>
<dbReference type="Gene3D" id="3.30.1340.10">
    <property type="entry name" value="HPr-like"/>
    <property type="match status" value="1"/>
</dbReference>
<dbReference type="Gene3D" id="1.10.8.60">
    <property type="match status" value="1"/>
</dbReference>
<evidence type="ECO:0000256" key="2">
    <source>
        <dbReference type="ARBA" id="ARBA00022797"/>
    </source>
</evidence>
<keyword evidence="5" id="KW-0238">DNA-binding</keyword>
<dbReference type="InterPro" id="IPR030828">
    <property type="entry name" value="HTH_TyrR"/>
</dbReference>
<feature type="domain" description="HPr" evidence="10">
    <location>
        <begin position="9"/>
        <end position="103"/>
    </location>
</feature>
<evidence type="ECO:0000256" key="1">
    <source>
        <dbReference type="ARBA" id="ARBA00022741"/>
    </source>
</evidence>
<keyword evidence="2" id="KW-0058">Aromatic hydrocarbons catabolism</keyword>
<dbReference type="InterPro" id="IPR035965">
    <property type="entry name" value="PAS-like_dom_sf"/>
</dbReference>
<evidence type="ECO:0000256" key="3">
    <source>
        <dbReference type="ARBA" id="ARBA00022840"/>
    </source>
</evidence>
<dbReference type="Gene3D" id="1.10.10.60">
    <property type="entry name" value="Homeodomain-like"/>
    <property type="match status" value="1"/>
</dbReference>
<dbReference type="CDD" id="cd00130">
    <property type="entry name" value="PAS"/>
    <property type="match status" value="2"/>
</dbReference>
<dbReference type="InterPro" id="IPR000032">
    <property type="entry name" value="HPr-like"/>
</dbReference>
<dbReference type="PROSITE" id="PS50112">
    <property type="entry name" value="PAS"/>
    <property type="match status" value="2"/>
</dbReference>
<keyword evidence="3" id="KW-0067">ATP-binding</keyword>
<dbReference type="PANTHER" id="PTHR32071:SF57">
    <property type="entry name" value="C4-DICARBOXYLATE TRANSPORT TRANSCRIPTIONAL REGULATORY PROTEIN DCTD"/>
    <property type="match status" value="1"/>
</dbReference>
<organism evidence="11 12">
    <name type="scientific">Fusibacter paucivorans</name>
    <dbReference type="NCBI Taxonomy" id="76009"/>
    <lineage>
        <taxon>Bacteria</taxon>
        <taxon>Bacillati</taxon>
        <taxon>Bacillota</taxon>
        <taxon>Clostridia</taxon>
        <taxon>Eubacteriales</taxon>
        <taxon>Eubacteriales Family XII. Incertae Sedis</taxon>
        <taxon>Fusibacter</taxon>
    </lineage>
</organism>
<evidence type="ECO:0000256" key="7">
    <source>
        <dbReference type="ARBA" id="ARBA00029500"/>
    </source>
</evidence>
<proteinExistence type="predicted"/>
<dbReference type="Pfam" id="PF00158">
    <property type="entry name" value="Sigma54_activat"/>
    <property type="match status" value="1"/>
</dbReference>
<dbReference type="SUPFAM" id="SSF55785">
    <property type="entry name" value="PYP-like sensor domain (PAS domain)"/>
    <property type="match status" value="2"/>
</dbReference>
<dbReference type="InterPro" id="IPR002078">
    <property type="entry name" value="Sigma_54_int"/>
</dbReference>
<dbReference type="PROSITE" id="PS51350">
    <property type="entry name" value="PTS_HPR_DOM"/>
    <property type="match status" value="1"/>
</dbReference>
<dbReference type="SMART" id="SM00382">
    <property type="entry name" value="AAA"/>
    <property type="match status" value="1"/>
</dbReference>
<dbReference type="NCBIfam" id="TIGR00229">
    <property type="entry name" value="sensory_box"/>
    <property type="match status" value="2"/>
</dbReference>
<sequence>MLNTITQDSIRTEVTFRHEKGMHARVAAMVVHKAGELQNRYNVIFKVQKDGYSEVPLDSILLLIELRIKANDILELVTYGELANEASDEMKRFLEGGFSFGDPNAIYKIDDILQNNLLTADNIFKHIANGLVVINEKEDIIMFNSEAERIFGMSASSVIGKKILDVLPNSRLPQVVKTLKPEIAYTNRIGQFTVVSNVTPIMIDQSCKGAISIFEDITKLVHISWELNEIKELKEKYQLILETVQDGICVINQTGVITYINAAYQKICGESYENLIGKNVMEVAPKGNRAKVLNSGRKIIGGITTKSNGTQIIANVTPIIVDGRGTGVLSVVKDITAVKELVDKLHKVSAKAAYLEEELIRTKKIGPAFDRIIGTGGKIMDAMAIASKAAGSRYTVMINGESGTGKELMAEAIHYSSDRAGEPFIRVNCAAIPPTLMESELFGHEKGAFTGAYKTKYGKFELANNGTIFLDEIGEMDKNMQVKLLRVVQNREFQRVGGEETIKLDIRIIAATNRRLEDLVKEGSFREDLYYRLNVIPILLPPLRERKEDIAILVETFTKRICEELSKSKVTYARSVMDALISYPWPGNIRELENLLERTLLLLEGDVVTLKDLPSYVIEHMPSSEIQTAEIVEVSSGKVESWETYEKRIIEHALLQYGSCNAAGKALGINHKTVSAKAKKYHLID</sequence>
<dbReference type="InterPro" id="IPR025944">
    <property type="entry name" value="Sigma_54_int_dom_CS"/>
</dbReference>
<evidence type="ECO:0000256" key="5">
    <source>
        <dbReference type="ARBA" id="ARBA00023125"/>
    </source>
</evidence>
<keyword evidence="6" id="KW-0804">Transcription</keyword>
<keyword evidence="12" id="KW-1185">Reference proteome</keyword>
<keyword evidence="1" id="KW-0547">Nucleotide-binding</keyword>
<dbReference type="InterPro" id="IPR058031">
    <property type="entry name" value="AAA_lid_NorR"/>
</dbReference>
<dbReference type="SUPFAM" id="SSF46689">
    <property type="entry name" value="Homeodomain-like"/>
    <property type="match status" value="1"/>
</dbReference>
<dbReference type="SMART" id="SM00091">
    <property type="entry name" value="PAS"/>
    <property type="match status" value="2"/>
</dbReference>
<dbReference type="CDD" id="cd00009">
    <property type="entry name" value="AAA"/>
    <property type="match status" value="1"/>
</dbReference>
<evidence type="ECO:0000259" key="8">
    <source>
        <dbReference type="PROSITE" id="PS50045"/>
    </source>
</evidence>
<dbReference type="InterPro" id="IPR003593">
    <property type="entry name" value="AAA+_ATPase"/>
</dbReference>
<dbReference type="InterPro" id="IPR013767">
    <property type="entry name" value="PAS_fold"/>
</dbReference>
<dbReference type="Pfam" id="PF00989">
    <property type="entry name" value="PAS"/>
    <property type="match status" value="2"/>
</dbReference>
<dbReference type="Pfam" id="PF00381">
    <property type="entry name" value="PTS-HPr"/>
    <property type="match status" value="1"/>
</dbReference>
<dbReference type="Gene3D" id="3.40.50.300">
    <property type="entry name" value="P-loop containing nucleotide triphosphate hydrolases"/>
    <property type="match status" value="1"/>
</dbReference>
<name>A0ABS5PLE1_9FIRM</name>
<dbReference type="InterPro" id="IPR025662">
    <property type="entry name" value="Sigma_54_int_dom_ATP-bd_1"/>
</dbReference>
<dbReference type="PROSITE" id="PS00688">
    <property type="entry name" value="SIGMA54_INTERACT_3"/>
    <property type="match status" value="1"/>
</dbReference>
<evidence type="ECO:0000256" key="4">
    <source>
        <dbReference type="ARBA" id="ARBA00023015"/>
    </source>
</evidence>
<dbReference type="EMBL" id="JAHBCL010000006">
    <property type="protein sequence ID" value="MBS7525980.1"/>
    <property type="molecule type" value="Genomic_DNA"/>
</dbReference>
<dbReference type="PANTHER" id="PTHR32071">
    <property type="entry name" value="TRANSCRIPTIONAL REGULATORY PROTEIN"/>
    <property type="match status" value="1"/>
</dbReference>
<reference evidence="11 12" key="1">
    <citation type="submission" date="2021-05" db="EMBL/GenBank/DDBJ databases">
        <title>Fusibacter ferrireducens sp. nov., an anaerobic, sulfur- and Fe-reducing bacterium isolated from the mangrove sediment.</title>
        <authorList>
            <person name="Qiu D."/>
        </authorList>
    </citation>
    <scope>NUCLEOTIDE SEQUENCE [LARGE SCALE GENOMIC DNA]</scope>
    <source>
        <strain evidence="11 12">DSM 12116</strain>
    </source>
</reference>
<dbReference type="Pfam" id="PF18024">
    <property type="entry name" value="HTH_50"/>
    <property type="match status" value="1"/>
</dbReference>
<evidence type="ECO:0000259" key="9">
    <source>
        <dbReference type="PROSITE" id="PS50112"/>
    </source>
</evidence>
<dbReference type="Gene3D" id="3.30.450.20">
    <property type="entry name" value="PAS domain"/>
    <property type="match status" value="2"/>
</dbReference>
<dbReference type="PROSITE" id="PS50045">
    <property type="entry name" value="SIGMA54_INTERACT_4"/>
    <property type="match status" value="1"/>
</dbReference>
<dbReference type="InterPro" id="IPR035895">
    <property type="entry name" value="HPr-like_sf"/>
</dbReference>
<dbReference type="InterPro" id="IPR009057">
    <property type="entry name" value="Homeodomain-like_sf"/>
</dbReference>
<evidence type="ECO:0000259" key="10">
    <source>
        <dbReference type="PROSITE" id="PS51350"/>
    </source>
</evidence>
<evidence type="ECO:0000313" key="12">
    <source>
        <dbReference type="Proteomes" id="UP000746471"/>
    </source>
</evidence>
<dbReference type="RefSeq" id="WP_213235766.1">
    <property type="nucleotide sequence ID" value="NZ_JAHBCL010000006.1"/>
</dbReference>